<dbReference type="Proteomes" id="UP000184395">
    <property type="component" value="Unassembled WGS sequence"/>
</dbReference>
<accession>A0A1M6UIR6</accession>
<dbReference type="EMBL" id="FRAB01000033">
    <property type="protein sequence ID" value="SHK69069.1"/>
    <property type="molecule type" value="Genomic_DNA"/>
</dbReference>
<gene>
    <name evidence="1" type="ORF">SAMN05192548_10333</name>
</gene>
<sequence>MILKEGYATILSHDKTLQFAIDHQIVGQQTKTSPLISYPTNNGNPAEIFHIVPDPENGAMHNILADGDAYLGIVGDSWPINGNNVGGILIACGVSFAERAYFFLRDDNTLLITPGPGLQLVAAAWTNFATITGVHNAGDTIEFNFNYTS</sequence>
<dbReference type="AlphaFoldDB" id="A0A1M6UIR6"/>
<name>A0A1M6UIR6_9BURK</name>
<evidence type="ECO:0000313" key="1">
    <source>
        <dbReference type="EMBL" id="SHK69069.1"/>
    </source>
</evidence>
<dbReference type="RefSeq" id="WP_143031980.1">
    <property type="nucleotide sequence ID" value="NZ_CADFGY010000025.1"/>
</dbReference>
<protein>
    <submittedName>
        <fullName evidence="1">Uncharacterized protein</fullName>
    </submittedName>
</protein>
<evidence type="ECO:0000313" key="2">
    <source>
        <dbReference type="Proteomes" id="UP000184395"/>
    </source>
</evidence>
<reference evidence="1 2" key="1">
    <citation type="submission" date="2016-11" db="EMBL/GenBank/DDBJ databases">
        <authorList>
            <person name="Jaros S."/>
            <person name="Januszkiewicz K."/>
            <person name="Wedrychowicz H."/>
        </authorList>
    </citation>
    <scope>NUCLEOTIDE SEQUENCE [LARGE SCALE GENOMIC DNA]</scope>
    <source>
        <strain evidence="1 2">LMG 20594</strain>
    </source>
</reference>
<organism evidence="1 2">
    <name type="scientific">Paraburkholderia terricola</name>
    <dbReference type="NCBI Taxonomy" id="169427"/>
    <lineage>
        <taxon>Bacteria</taxon>
        <taxon>Pseudomonadati</taxon>
        <taxon>Pseudomonadota</taxon>
        <taxon>Betaproteobacteria</taxon>
        <taxon>Burkholderiales</taxon>
        <taxon>Burkholderiaceae</taxon>
        <taxon>Paraburkholderia</taxon>
    </lineage>
</organism>
<proteinExistence type="predicted"/>